<evidence type="ECO:0000313" key="3">
    <source>
        <dbReference type="Proteomes" id="UP000193920"/>
    </source>
</evidence>
<dbReference type="Pfam" id="PF13649">
    <property type="entry name" value="Methyltransf_25"/>
    <property type="match status" value="1"/>
</dbReference>
<evidence type="ECO:0000313" key="2">
    <source>
        <dbReference type="EMBL" id="ORY20607.1"/>
    </source>
</evidence>
<dbReference type="Proteomes" id="UP000193920">
    <property type="component" value="Unassembled WGS sequence"/>
</dbReference>
<dbReference type="AlphaFoldDB" id="A0A1Y2AEB9"/>
<organism evidence="2 3">
    <name type="scientific">Neocallimastix californiae</name>
    <dbReference type="NCBI Taxonomy" id="1754190"/>
    <lineage>
        <taxon>Eukaryota</taxon>
        <taxon>Fungi</taxon>
        <taxon>Fungi incertae sedis</taxon>
        <taxon>Chytridiomycota</taxon>
        <taxon>Chytridiomycota incertae sedis</taxon>
        <taxon>Neocallimastigomycetes</taxon>
        <taxon>Neocallimastigales</taxon>
        <taxon>Neocallimastigaceae</taxon>
        <taxon>Neocallimastix</taxon>
    </lineage>
</organism>
<reference evidence="2 3" key="1">
    <citation type="submission" date="2016-08" db="EMBL/GenBank/DDBJ databases">
        <title>A Parts List for Fungal Cellulosomes Revealed by Comparative Genomics.</title>
        <authorList>
            <consortium name="DOE Joint Genome Institute"/>
            <person name="Haitjema C.H."/>
            <person name="Gilmore S.P."/>
            <person name="Henske J.K."/>
            <person name="Solomon K.V."/>
            <person name="De Groot R."/>
            <person name="Kuo A."/>
            <person name="Mondo S.J."/>
            <person name="Salamov A.A."/>
            <person name="Labutti K."/>
            <person name="Zhao Z."/>
            <person name="Chiniquy J."/>
            <person name="Barry K."/>
            <person name="Brewer H.M."/>
            <person name="Purvine S.O."/>
            <person name="Wright A.T."/>
            <person name="Boxma B."/>
            <person name="Van Alen T."/>
            <person name="Hackstein J.H."/>
            <person name="Baker S.E."/>
            <person name="Grigoriev I.V."/>
            <person name="O'Malley M.A."/>
        </authorList>
    </citation>
    <scope>NUCLEOTIDE SEQUENCE [LARGE SCALE GENOMIC DNA]</scope>
    <source>
        <strain evidence="2 3">G1</strain>
    </source>
</reference>
<protein>
    <recommendedName>
        <fullName evidence="1">Methyltransferase domain-containing protein</fullName>
    </recommendedName>
</protein>
<dbReference type="InterPro" id="IPR029063">
    <property type="entry name" value="SAM-dependent_MTases_sf"/>
</dbReference>
<name>A0A1Y2AEB9_9FUNG</name>
<dbReference type="EMBL" id="MCOG01000284">
    <property type="protein sequence ID" value="ORY20607.1"/>
    <property type="molecule type" value="Genomic_DNA"/>
</dbReference>
<feature type="domain" description="Methyltransferase" evidence="1">
    <location>
        <begin position="21"/>
        <end position="108"/>
    </location>
</feature>
<gene>
    <name evidence="2" type="ORF">LY90DRAFT_516628</name>
</gene>
<comment type="caution">
    <text evidence="2">The sequence shown here is derived from an EMBL/GenBank/DDBJ whole genome shotgun (WGS) entry which is preliminary data.</text>
</comment>
<dbReference type="SUPFAM" id="SSF53335">
    <property type="entry name" value="S-adenosyl-L-methionine-dependent methyltransferases"/>
    <property type="match status" value="1"/>
</dbReference>
<dbReference type="Gene3D" id="3.40.50.150">
    <property type="entry name" value="Vaccinia Virus protein VP39"/>
    <property type="match status" value="1"/>
</dbReference>
<dbReference type="InterPro" id="IPR041698">
    <property type="entry name" value="Methyltransf_25"/>
</dbReference>
<dbReference type="OrthoDB" id="5596547at2759"/>
<accession>A0A1Y2AEB9</accession>
<keyword evidence="3" id="KW-1185">Reference proteome</keyword>
<evidence type="ECO:0000259" key="1">
    <source>
        <dbReference type="Pfam" id="PF13649"/>
    </source>
</evidence>
<proteinExistence type="predicted"/>
<sequence length="234" mass="27559">MRKYHNRIKQNILIEYKGNLLDIGSGNGGDIHKWNQFRKIACVEPDNVKLKNFKERIKKSDIKNRITIYPNTIQNIKLKDSFNIATCFFALNDFNYSDVESMLNNISQNINGIFIVFFMDYSLFNDDIDSPCIKYRSKNKFLDSLDKESPVYLLGNLRYMNKECDNIMFVNIENSSLTNHYENAINSEKVIKIIEKYKFNIISQYSIKPFSFLNPSQNLYTSYLRVIKFSHTNN</sequence>